<keyword evidence="3" id="KW-1185">Reference proteome</keyword>
<gene>
    <name evidence="2" type="ORF">LSALG_LOCUS33652</name>
</gene>
<accession>A0AA35ZLI8</accession>
<dbReference type="Proteomes" id="UP001177003">
    <property type="component" value="Chromosome 7"/>
</dbReference>
<feature type="compositionally biased region" description="Basic residues" evidence="1">
    <location>
        <begin position="46"/>
        <end position="65"/>
    </location>
</feature>
<proteinExistence type="predicted"/>
<reference evidence="2" key="1">
    <citation type="submission" date="2023-04" db="EMBL/GenBank/DDBJ databases">
        <authorList>
            <person name="Vijverberg K."/>
            <person name="Xiong W."/>
            <person name="Schranz E."/>
        </authorList>
    </citation>
    <scope>NUCLEOTIDE SEQUENCE</scope>
</reference>
<dbReference type="EMBL" id="OX465083">
    <property type="protein sequence ID" value="CAI9294681.1"/>
    <property type="molecule type" value="Genomic_DNA"/>
</dbReference>
<feature type="compositionally biased region" description="Polar residues" evidence="1">
    <location>
        <begin position="67"/>
        <end position="77"/>
    </location>
</feature>
<organism evidence="2 3">
    <name type="scientific">Lactuca saligna</name>
    <name type="common">Willowleaf lettuce</name>
    <dbReference type="NCBI Taxonomy" id="75948"/>
    <lineage>
        <taxon>Eukaryota</taxon>
        <taxon>Viridiplantae</taxon>
        <taxon>Streptophyta</taxon>
        <taxon>Embryophyta</taxon>
        <taxon>Tracheophyta</taxon>
        <taxon>Spermatophyta</taxon>
        <taxon>Magnoliopsida</taxon>
        <taxon>eudicotyledons</taxon>
        <taxon>Gunneridae</taxon>
        <taxon>Pentapetalae</taxon>
        <taxon>asterids</taxon>
        <taxon>campanulids</taxon>
        <taxon>Asterales</taxon>
        <taxon>Asteraceae</taxon>
        <taxon>Cichorioideae</taxon>
        <taxon>Cichorieae</taxon>
        <taxon>Lactucinae</taxon>
        <taxon>Lactuca</taxon>
    </lineage>
</organism>
<feature type="region of interest" description="Disordered" evidence="1">
    <location>
        <begin position="42"/>
        <end position="87"/>
    </location>
</feature>
<sequence>MEMQQFLQDAGLMFDEVGTTKDNMKHETQNFRVDLLARNHGDMHGVGKRKKKCRYESLKKKKKGHQVVQSDKAQSGGSVKKSDAPKVQERAFQMTTKEVRYDDEVFSKLSHLSVLLL</sequence>
<evidence type="ECO:0000313" key="2">
    <source>
        <dbReference type="EMBL" id="CAI9294681.1"/>
    </source>
</evidence>
<protein>
    <submittedName>
        <fullName evidence="2">Uncharacterized protein</fullName>
    </submittedName>
</protein>
<name>A0AA35ZLI8_LACSI</name>
<evidence type="ECO:0000313" key="3">
    <source>
        <dbReference type="Proteomes" id="UP001177003"/>
    </source>
</evidence>
<dbReference type="AlphaFoldDB" id="A0AA35ZLI8"/>
<evidence type="ECO:0000256" key="1">
    <source>
        <dbReference type="SAM" id="MobiDB-lite"/>
    </source>
</evidence>